<proteinExistence type="predicted"/>
<reference evidence="3" key="1">
    <citation type="submission" date="2020-05" db="EMBL/GenBank/DDBJ databases">
        <title>Evolutionary and genomic comparisons of hybrid uninucleate and nonhybrid Rhizoctonia fungi.</title>
        <authorList>
            <person name="Li C."/>
            <person name="Chen X."/>
        </authorList>
    </citation>
    <scope>NUCLEOTIDE SEQUENCE</scope>
    <source>
        <strain evidence="3">AG-1 IA</strain>
    </source>
</reference>
<protein>
    <submittedName>
        <fullName evidence="2">Uncharacterized protein</fullName>
    </submittedName>
</protein>
<feature type="compositionally biased region" description="Polar residues" evidence="1">
    <location>
        <begin position="449"/>
        <end position="460"/>
    </location>
</feature>
<dbReference type="EMBL" id="JACYCC010000040">
    <property type="protein sequence ID" value="KAF8677438.1"/>
    <property type="molecule type" value="Genomic_DNA"/>
</dbReference>
<dbReference type="Proteomes" id="UP000650582">
    <property type="component" value="Unassembled WGS sequence"/>
</dbReference>
<feature type="region of interest" description="Disordered" evidence="1">
    <location>
        <begin position="343"/>
        <end position="434"/>
    </location>
</feature>
<feature type="compositionally biased region" description="Basic and acidic residues" evidence="1">
    <location>
        <begin position="462"/>
        <end position="471"/>
    </location>
</feature>
<name>A0A8H7H5R2_9AGAM</name>
<feature type="region of interest" description="Disordered" evidence="1">
    <location>
        <begin position="174"/>
        <end position="196"/>
    </location>
</feature>
<dbReference type="GeneID" id="67027070"/>
<sequence>MSADAQVPTKYDEDVYLIVVPDPGKSQGIDIDPIEYADKNRTDTHLFWIKIGDGGDIIGRTDQYHNPSQRIGAIKISNRPPFRINNKIAGPGKHLEHELLQHHEMGGMLPGGSSEWHALYGDNRLAESLNKELRSLVDQGILYPLALNGGRRDKSTATNPTEWDKVVTSLRSIITPENQGPGKNKNRPRRKKTPSISIVVTPSPHARAFNHGFQIGKGIYQYWVKIDTHHTQNETVYPLITSTYQTELPDFGYNSYFLTKRDIPNNSSVKAAHLAECESRLKYLRTGLGTWGIMSMPTNQEKGTWFSVDLDTSLLNQNKVQGAKRFLRMFVAKFHLEQQEFKERLGQLTKPEDEENDKDKSNKDTSGNNEDSDDFASDASGEDGDGNDGPRETKKHKEYSNKMNKGGKYDNEQYEGASESGPKRGQALSGMYSLGGTTKSKMGVKAAQLGTNRGLSSSNAYRDGRSKKQEIAYKAIQRHRSREMSLEDSGIRKEEDSDARGVGSDKVQMKGQFFYENLGYSRSAMEGMEVVHITTDAIATSRNIEGPSEHTAGLQTSFQGVDKLEQEKGKDGERVENKRQSKKKGKQRGHDTSTPDLHFNIYRNLPTQSRTDLTDYHNVYDQYRSDEALSNPTRGDKRTKKGRFTTKPLKEEDPDGTRADRELSNDKYRSAPSKYLNVEHSRGRKSSQGSRVP</sequence>
<accession>A0A8H7H5R2</accession>
<dbReference type="RefSeq" id="XP_043177026.1">
    <property type="nucleotide sequence ID" value="XM_043324607.1"/>
</dbReference>
<feature type="compositionally biased region" description="Basic and acidic residues" evidence="1">
    <location>
        <begin position="562"/>
        <end position="579"/>
    </location>
</feature>
<organism evidence="2 4">
    <name type="scientific">Rhizoctonia solani</name>
    <dbReference type="NCBI Taxonomy" id="456999"/>
    <lineage>
        <taxon>Eukaryota</taxon>
        <taxon>Fungi</taxon>
        <taxon>Dikarya</taxon>
        <taxon>Basidiomycota</taxon>
        <taxon>Agaricomycotina</taxon>
        <taxon>Agaricomycetes</taxon>
        <taxon>Cantharellales</taxon>
        <taxon>Ceratobasidiaceae</taxon>
        <taxon>Rhizoctonia</taxon>
    </lineage>
</organism>
<feature type="compositionally biased region" description="Basic and acidic residues" evidence="1">
    <location>
        <begin position="648"/>
        <end position="669"/>
    </location>
</feature>
<feature type="compositionally biased region" description="Basic and acidic residues" evidence="1">
    <location>
        <begin position="482"/>
        <end position="499"/>
    </location>
</feature>
<evidence type="ECO:0000256" key="1">
    <source>
        <dbReference type="SAM" id="MobiDB-lite"/>
    </source>
</evidence>
<dbReference type="KEGG" id="rsx:RhiXN_04791"/>
<reference evidence="2" key="2">
    <citation type="submission" date="2020-09" db="EMBL/GenBank/DDBJ databases">
        <title>Comparative genome analyses of four rice-infecting Rhizoctonia solani isolates reveal extensive enrichment of homogalacturonan modification genes.</title>
        <authorList>
            <person name="Lee D.-Y."/>
            <person name="Jeon J."/>
            <person name="Kim K.-T."/>
            <person name="Cheong K."/>
            <person name="Song H."/>
            <person name="Choi G."/>
            <person name="Ko J."/>
            <person name="Opiyo S.O."/>
            <person name="Zuo S."/>
            <person name="Madhav S."/>
            <person name="Lee Y.-H."/>
            <person name="Wang G.-L."/>
        </authorList>
    </citation>
    <scope>NUCLEOTIDE SEQUENCE</scope>
    <source>
        <strain evidence="2">AG1-IA YN-7</strain>
    </source>
</reference>
<dbReference type="EMBL" id="CP059659">
    <property type="protein sequence ID" value="QRW16789.1"/>
    <property type="molecule type" value="Genomic_DNA"/>
</dbReference>
<feature type="compositionally biased region" description="Basic residues" evidence="1">
    <location>
        <begin position="184"/>
        <end position="193"/>
    </location>
</feature>
<evidence type="ECO:0000313" key="2">
    <source>
        <dbReference type="EMBL" id="KAF8677438.1"/>
    </source>
</evidence>
<feature type="compositionally biased region" description="Acidic residues" evidence="1">
    <location>
        <begin position="370"/>
        <end position="386"/>
    </location>
</feature>
<dbReference type="Proteomes" id="UP000650533">
    <property type="component" value="Chromosome 2"/>
</dbReference>
<evidence type="ECO:0000313" key="4">
    <source>
        <dbReference type="Proteomes" id="UP000650582"/>
    </source>
</evidence>
<gene>
    <name evidence="3" type="ORF">RhiXN_04791</name>
    <name evidence="2" type="ORF">RHS04_06082</name>
</gene>
<feature type="region of interest" description="Disordered" evidence="1">
    <location>
        <begin position="448"/>
        <end position="504"/>
    </location>
</feature>
<evidence type="ECO:0000313" key="3">
    <source>
        <dbReference type="EMBL" id="QRW16789.1"/>
    </source>
</evidence>
<dbReference type="AlphaFoldDB" id="A0A8H7H5R2"/>
<feature type="region of interest" description="Disordered" evidence="1">
    <location>
        <begin position="541"/>
        <end position="693"/>
    </location>
</feature>